<keyword evidence="3 5" id="KW-0689">Ribosomal protein</keyword>
<dbReference type="InterPro" id="IPR020057">
    <property type="entry name" value="Ribosomal_bL25_b-dom"/>
</dbReference>
<keyword evidence="2 5" id="KW-0694">RNA-binding</keyword>
<evidence type="ECO:0000256" key="3">
    <source>
        <dbReference type="ARBA" id="ARBA00022980"/>
    </source>
</evidence>
<feature type="domain" description="Large ribosomal subunit protein bL25 L25" evidence="7">
    <location>
        <begin position="6"/>
        <end position="92"/>
    </location>
</feature>
<dbReference type="InterPro" id="IPR020056">
    <property type="entry name" value="Rbsml_bL25/Gln-tRNA_synth_N"/>
</dbReference>
<feature type="domain" description="Large ribosomal subunit protein bL25 beta" evidence="8">
    <location>
        <begin position="101"/>
        <end position="185"/>
    </location>
</feature>
<gene>
    <name evidence="5" type="primary">rplY</name>
    <name evidence="5" type="synonym">ctc</name>
    <name evidence="9" type="ORF">COU22_01190</name>
</gene>
<dbReference type="AlphaFoldDB" id="A0A2M6WCU9"/>
<keyword evidence="1 5" id="KW-0699">rRNA-binding</keyword>
<evidence type="ECO:0000256" key="6">
    <source>
        <dbReference type="SAM" id="MobiDB-lite"/>
    </source>
</evidence>
<evidence type="ECO:0000256" key="5">
    <source>
        <dbReference type="HAMAP-Rule" id="MF_01334"/>
    </source>
</evidence>
<dbReference type="CDD" id="cd00495">
    <property type="entry name" value="Ribosomal_L25_TL5_CTC"/>
    <property type="match status" value="1"/>
</dbReference>
<dbReference type="SUPFAM" id="SSF50715">
    <property type="entry name" value="Ribosomal protein L25-like"/>
    <property type="match status" value="1"/>
</dbReference>
<dbReference type="InterPro" id="IPR001021">
    <property type="entry name" value="Ribosomal_bL25_long"/>
</dbReference>
<dbReference type="GO" id="GO:0022625">
    <property type="term" value="C:cytosolic large ribosomal subunit"/>
    <property type="evidence" value="ECO:0007669"/>
    <property type="project" value="TreeGrafter"/>
</dbReference>
<evidence type="ECO:0000313" key="10">
    <source>
        <dbReference type="Proteomes" id="UP000230543"/>
    </source>
</evidence>
<feature type="region of interest" description="Disordered" evidence="6">
    <location>
        <begin position="187"/>
        <end position="221"/>
    </location>
</feature>
<reference evidence="10" key="1">
    <citation type="submission" date="2017-09" db="EMBL/GenBank/DDBJ databases">
        <title>Depth-based differentiation of microbial function through sediment-hosted aquifers and enrichment of novel symbionts in the deep terrestrial subsurface.</title>
        <authorList>
            <person name="Probst A.J."/>
            <person name="Ladd B."/>
            <person name="Jarett J.K."/>
            <person name="Geller-Mcgrath D.E."/>
            <person name="Sieber C.M.K."/>
            <person name="Emerson J.B."/>
            <person name="Anantharaman K."/>
            <person name="Thomas B.C."/>
            <person name="Malmstrom R."/>
            <person name="Stieglmeier M."/>
            <person name="Klingl A."/>
            <person name="Woyke T."/>
            <person name="Ryan C.M."/>
            <person name="Banfield J.F."/>
        </authorList>
    </citation>
    <scope>NUCLEOTIDE SEQUENCE [LARGE SCALE GENOMIC DNA]</scope>
</reference>
<comment type="caution">
    <text evidence="9">The sequence shown here is derived from an EMBL/GenBank/DDBJ whole genome shotgun (WGS) entry which is preliminary data.</text>
</comment>
<dbReference type="HAMAP" id="MF_01334">
    <property type="entry name" value="Ribosomal_bL25_CTC"/>
    <property type="match status" value="1"/>
</dbReference>
<organism evidence="9 10">
    <name type="scientific">Candidatus Komeilibacteria bacterium CG10_big_fil_rev_8_21_14_0_10_41_13</name>
    <dbReference type="NCBI Taxonomy" id="1974476"/>
    <lineage>
        <taxon>Bacteria</taxon>
        <taxon>Candidatus Komeiliibacteriota</taxon>
    </lineage>
</organism>
<dbReference type="Gene3D" id="2.40.240.10">
    <property type="entry name" value="Ribosomal Protein L25, Chain P"/>
    <property type="match status" value="1"/>
</dbReference>
<dbReference type="PANTHER" id="PTHR33284:SF1">
    <property type="entry name" value="RIBOSOMAL PROTEIN L25_GLN-TRNA SYNTHETASE, ANTI-CODON-BINDING DOMAIN-CONTAINING PROTEIN"/>
    <property type="match status" value="1"/>
</dbReference>
<sequence>MENYKLTANKREVPTPAVNQARQEGKVTVELYGSGSENQHLFLKTQEVEKVYQQAGESNLIDLIIDGAEPIKVIIQDIQQHPLSDKISHVDLYKVQMDKAITTHIPLNFVGEAKAIKELGGTLVQSLEELEISCLPGDLIDHIDVDISVLNTFNDIITVADLNVPQTITVETDLGFNVVSVVAPKLQQEEAPATETAEGEAAKEGEKEGKKEEGKAEDKKE</sequence>
<dbReference type="Pfam" id="PF14693">
    <property type="entry name" value="Ribosomal_TL5_C"/>
    <property type="match status" value="1"/>
</dbReference>
<accession>A0A2M6WCU9</accession>
<keyword evidence="4 5" id="KW-0687">Ribonucleoprotein</keyword>
<dbReference type="GO" id="GO:0008097">
    <property type="term" value="F:5S rRNA binding"/>
    <property type="evidence" value="ECO:0007669"/>
    <property type="project" value="InterPro"/>
</dbReference>
<evidence type="ECO:0000259" key="7">
    <source>
        <dbReference type="Pfam" id="PF01386"/>
    </source>
</evidence>
<dbReference type="GO" id="GO:0003735">
    <property type="term" value="F:structural constituent of ribosome"/>
    <property type="evidence" value="ECO:0007669"/>
    <property type="project" value="InterPro"/>
</dbReference>
<evidence type="ECO:0000256" key="1">
    <source>
        <dbReference type="ARBA" id="ARBA00022730"/>
    </source>
</evidence>
<name>A0A2M6WCU9_9BACT</name>
<dbReference type="InterPro" id="IPR037121">
    <property type="entry name" value="Ribosomal_bL25_C"/>
</dbReference>
<dbReference type="EMBL" id="PFBO01000036">
    <property type="protein sequence ID" value="PIT90612.1"/>
    <property type="molecule type" value="Genomic_DNA"/>
</dbReference>
<dbReference type="Pfam" id="PF01386">
    <property type="entry name" value="Ribosomal_L25p"/>
    <property type="match status" value="1"/>
</dbReference>
<evidence type="ECO:0000256" key="4">
    <source>
        <dbReference type="ARBA" id="ARBA00023274"/>
    </source>
</evidence>
<proteinExistence type="inferred from homology"/>
<comment type="similarity">
    <text evidence="5">Belongs to the bacterial ribosomal protein bL25 family. CTC subfamily.</text>
</comment>
<dbReference type="Proteomes" id="UP000230543">
    <property type="component" value="Unassembled WGS sequence"/>
</dbReference>
<evidence type="ECO:0000259" key="8">
    <source>
        <dbReference type="Pfam" id="PF14693"/>
    </source>
</evidence>
<comment type="function">
    <text evidence="5">This is one of the proteins that binds to the 5S RNA in the ribosome where it forms part of the central protuberance.</text>
</comment>
<dbReference type="PANTHER" id="PTHR33284">
    <property type="entry name" value="RIBOSOMAL PROTEIN L25/GLN-TRNA SYNTHETASE, ANTI-CODON-BINDING DOMAIN-CONTAINING PROTEIN"/>
    <property type="match status" value="1"/>
</dbReference>
<dbReference type="Gene3D" id="2.170.120.20">
    <property type="entry name" value="Ribosomal protein L25, beta domain"/>
    <property type="match status" value="1"/>
</dbReference>
<evidence type="ECO:0000313" key="9">
    <source>
        <dbReference type="EMBL" id="PIT90612.1"/>
    </source>
</evidence>
<feature type="compositionally biased region" description="Basic and acidic residues" evidence="6">
    <location>
        <begin position="200"/>
        <end position="221"/>
    </location>
</feature>
<dbReference type="InterPro" id="IPR029751">
    <property type="entry name" value="Ribosomal_L25_dom"/>
</dbReference>
<dbReference type="InterPro" id="IPR011035">
    <property type="entry name" value="Ribosomal_bL25/Gln-tRNA_synth"/>
</dbReference>
<comment type="subunit">
    <text evidence="5">Part of the 50S ribosomal subunit; part of the 5S rRNA/L5/L18/L25 subcomplex. Contacts the 5S rRNA. Binds to the 5S rRNA independently of L5 and L18.</text>
</comment>
<dbReference type="InterPro" id="IPR020930">
    <property type="entry name" value="Ribosomal_uL5_bac-type"/>
</dbReference>
<dbReference type="GO" id="GO:0006412">
    <property type="term" value="P:translation"/>
    <property type="evidence" value="ECO:0007669"/>
    <property type="project" value="UniProtKB-UniRule"/>
</dbReference>
<dbReference type="NCBIfam" id="TIGR00731">
    <property type="entry name" value="bL25_bact_ctc"/>
    <property type="match status" value="1"/>
</dbReference>
<protein>
    <recommendedName>
        <fullName evidence="5">Large ribosomal subunit protein bL25</fullName>
    </recommendedName>
    <alternativeName>
        <fullName evidence="5">General stress protein CTC</fullName>
    </alternativeName>
</protein>
<evidence type="ECO:0000256" key="2">
    <source>
        <dbReference type="ARBA" id="ARBA00022884"/>
    </source>
</evidence>